<reference evidence="8" key="1">
    <citation type="submission" date="2019-05" db="EMBL/GenBank/DDBJ databases">
        <title>Flavobacterium profundi sp. nov., isolated from a deep-sea seamount.</title>
        <authorList>
            <person name="Zhang D.-C."/>
        </authorList>
    </citation>
    <scope>NUCLEOTIDE SEQUENCE [LARGE SCALE GENOMIC DNA]</scope>
    <source>
        <strain evidence="8">TP390</strain>
    </source>
</reference>
<keyword evidence="3" id="KW-1015">Disulfide bond</keyword>
<gene>
    <name evidence="7" type="ORF">GOQ30_02705</name>
</gene>
<dbReference type="Proteomes" id="UP000431264">
    <property type="component" value="Unassembled WGS sequence"/>
</dbReference>
<comment type="subcellular location">
    <subcellularLocation>
        <location evidence="1">Cell envelope</location>
    </subcellularLocation>
</comment>
<dbReference type="AlphaFoldDB" id="A0A6I4IEQ4"/>
<keyword evidence="5" id="KW-0732">Signal</keyword>
<feature type="domain" description="Thioredoxin" evidence="6">
    <location>
        <begin position="21"/>
        <end position="159"/>
    </location>
</feature>
<evidence type="ECO:0000256" key="2">
    <source>
        <dbReference type="ARBA" id="ARBA00022748"/>
    </source>
</evidence>
<comment type="caution">
    <text evidence="7">The sequence shown here is derived from an EMBL/GenBank/DDBJ whole genome shotgun (WGS) entry which is preliminary data.</text>
</comment>
<protein>
    <submittedName>
        <fullName evidence="7">Redoxin family protein</fullName>
    </submittedName>
</protein>
<evidence type="ECO:0000256" key="4">
    <source>
        <dbReference type="ARBA" id="ARBA00023284"/>
    </source>
</evidence>
<evidence type="ECO:0000259" key="6">
    <source>
        <dbReference type="PROSITE" id="PS51352"/>
    </source>
</evidence>
<dbReference type="PROSITE" id="PS51352">
    <property type="entry name" value="THIOREDOXIN_2"/>
    <property type="match status" value="1"/>
</dbReference>
<evidence type="ECO:0000256" key="3">
    <source>
        <dbReference type="ARBA" id="ARBA00023157"/>
    </source>
</evidence>
<sequence>MKIYILIISLMVSALSVNAQLKVGEMLPDINLMNEKNIEINIASFKGKTILIDFWASSCGACRISNRKLANFYKLNQDKNFVIIGISLDRDKQKWLAAIDKDKMTYIQLNQPKDFKEKLGKLLKIREIPTTLLFNSNGVFIAKNPRGKLINNEIAKGML</sequence>
<evidence type="ECO:0000256" key="5">
    <source>
        <dbReference type="SAM" id="SignalP"/>
    </source>
</evidence>
<keyword evidence="8" id="KW-1185">Reference proteome</keyword>
<dbReference type="SUPFAM" id="SSF52833">
    <property type="entry name" value="Thioredoxin-like"/>
    <property type="match status" value="1"/>
</dbReference>
<dbReference type="CDD" id="cd02966">
    <property type="entry name" value="TlpA_like_family"/>
    <property type="match status" value="1"/>
</dbReference>
<dbReference type="Gene3D" id="3.40.30.10">
    <property type="entry name" value="Glutaredoxin"/>
    <property type="match status" value="1"/>
</dbReference>
<feature type="chain" id="PRO_5026170595" evidence="5">
    <location>
        <begin position="20"/>
        <end position="159"/>
    </location>
</feature>
<accession>A0A6I4IEQ4</accession>
<feature type="signal peptide" evidence="5">
    <location>
        <begin position="1"/>
        <end position="19"/>
    </location>
</feature>
<dbReference type="InterPro" id="IPR013766">
    <property type="entry name" value="Thioredoxin_domain"/>
</dbReference>
<dbReference type="InterPro" id="IPR036249">
    <property type="entry name" value="Thioredoxin-like_sf"/>
</dbReference>
<dbReference type="RefSeq" id="WP_140996451.1">
    <property type="nucleotide sequence ID" value="NZ_VDCZ01000001.1"/>
</dbReference>
<keyword evidence="4" id="KW-0676">Redox-active center</keyword>
<dbReference type="PANTHER" id="PTHR42852:SF6">
    <property type="entry name" value="THIOL:DISULFIDE INTERCHANGE PROTEIN DSBE"/>
    <property type="match status" value="1"/>
</dbReference>
<dbReference type="OrthoDB" id="9815205at2"/>
<dbReference type="PANTHER" id="PTHR42852">
    <property type="entry name" value="THIOL:DISULFIDE INTERCHANGE PROTEIN DSBE"/>
    <property type="match status" value="1"/>
</dbReference>
<keyword evidence="2" id="KW-0201">Cytochrome c-type biogenesis</keyword>
<dbReference type="GO" id="GO:0030313">
    <property type="term" value="C:cell envelope"/>
    <property type="evidence" value="ECO:0007669"/>
    <property type="project" value="UniProtKB-SubCell"/>
</dbReference>
<evidence type="ECO:0000313" key="7">
    <source>
        <dbReference type="EMBL" id="MVO08075.1"/>
    </source>
</evidence>
<evidence type="ECO:0000313" key="8">
    <source>
        <dbReference type="Proteomes" id="UP000431264"/>
    </source>
</evidence>
<dbReference type="GO" id="GO:0017004">
    <property type="term" value="P:cytochrome complex assembly"/>
    <property type="evidence" value="ECO:0007669"/>
    <property type="project" value="UniProtKB-KW"/>
</dbReference>
<dbReference type="InterPro" id="IPR012336">
    <property type="entry name" value="Thioredoxin-like_fold"/>
</dbReference>
<evidence type="ECO:0000256" key="1">
    <source>
        <dbReference type="ARBA" id="ARBA00004196"/>
    </source>
</evidence>
<proteinExistence type="predicted"/>
<name>A0A6I4IEQ4_9FLAO</name>
<dbReference type="Pfam" id="PF13905">
    <property type="entry name" value="Thioredoxin_8"/>
    <property type="match status" value="1"/>
</dbReference>
<organism evidence="7 8">
    <name type="scientific">Flavobacterium profundi</name>
    <dbReference type="NCBI Taxonomy" id="1774945"/>
    <lineage>
        <taxon>Bacteria</taxon>
        <taxon>Pseudomonadati</taxon>
        <taxon>Bacteroidota</taxon>
        <taxon>Flavobacteriia</taxon>
        <taxon>Flavobacteriales</taxon>
        <taxon>Flavobacteriaceae</taxon>
        <taxon>Flavobacterium</taxon>
    </lineage>
</organism>
<dbReference type="EMBL" id="WQLW01000001">
    <property type="protein sequence ID" value="MVO08075.1"/>
    <property type="molecule type" value="Genomic_DNA"/>
</dbReference>
<dbReference type="InterPro" id="IPR050553">
    <property type="entry name" value="Thioredoxin_ResA/DsbE_sf"/>
</dbReference>